<protein>
    <recommendedName>
        <fullName evidence="4">Helix-turn-helix domain-containing protein</fullName>
    </recommendedName>
</protein>
<evidence type="ECO:0000313" key="2">
    <source>
        <dbReference type="EMBL" id="MDI3417999.1"/>
    </source>
</evidence>
<sequence>MSTTYVSGPHNTASASVVGATDPSRQARVRHIHVSTTETGASGMDFLAVERAVNGDLPVPELNHAEQQLAARLMTSEGHALAAIADLLGTEQRTISRWRAAWKKEQGDRT</sequence>
<comment type="caution">
    <text evidence="2">The sequence shown here is derived from an EMBL/GenBank/DDBJ whole genome shotgun (WGS) entry which is preliminary data.</text>
</comment>
<feature type="region of interest" description="Disordered" evidence="1">
    <location>
        <begin position="1"/>
        <end position="24"/>
    </location>
</feature>
<evidence type="ECO:0000256" key="1">
    <source>
        <dbReference type="SAM" id="MobiDB-lite"/>
    </source>
</evidence>
<reference evidence="2 3" key="1">
    <citation type="submission" date="2023-05" db="EMBL/GenBank/DDBJ databases">
        <title>Draft genome sequence of Streptomyces sp. B-S-A12 isolated from a cave soil in Thailand.</title>
        <authorList>
            <person name="Chamroensaksri N."/>
            <person name="Muangham S."/>
        </authorList>
    </citation>
    <scope>NUCLEOTIDE SEQUENCE [LARGE SCALE GENOMIC DNA]</scope>
    <source>
        <strain evidence="2 3">B-S-A12</strain>
    </source>
</reference>
<dbReference type="EMBL" id="JASCIS010000004">
    <property type="protein sequence ID" value="MDI3417999.1"/>
    <property type="molecule type" value="Genomic_DNA"/>
</dbReference>
<evidence type="ECO:0000313" key="3">
    <source>
        <dbReference type="Proteomes" id="UP001237105"/>
    </source>
</evidence>
<dbReference type="RefSeq" id="WP_282533921.1">
    <property type="nucleotide sequence ID" value="NZ_JASCIS010000004.1"/>
</dbReference>
<keyword evidence="3" id="KW-1185">Reference proteome</keyword>
<accession>A0ABT6ST14</accession>
<organism evidence="2 3">
    <name type="scientific">Streptomyces luteolus</name>
    <dbReference type="NCBI Taxonomy" id="3043615"/>
    <lineage>
        <taxon>Bacteria</taxon>
        <taxon>Bacillati</taxon>
        <taxon>Actinomycetota</taxon>
        <taxon>Actinomycetes</taxon>
        <taxon>Kitasatosporales</taxon>
        <taxon>Streptomycetaceae</taxon>
        <taxon>Streptomyces</taxon>
    </lineage>
</organism>
<feature type="compositionally biased region" description="Polar residues" evidence="1">
    <location>
        <begin position="1"/>
        <end position="15"/>
    </location>
</feature>
<gene>
    <name evidence="2" type="ORF">QIT00_05385</name>
</gene>
<evidence type="ECO:0008006" key="4">
    <source>
        <dbReference type="Google" id="ProtNLM"/>
    </source>
</evidence>
<name>A0ABT6ST14_9ACTN</name>
<dbReference type="Proteomes" id="UP001237105">
    <property type="component" value="Unassembled WGS sequence"/>
</dbReference>
<proteinExistence type="predicted"/>